<accession>A0ABU4GCY1</accession>
<dbReference type="InterPro" id="IPR006142">
    <property type="entry name" value="INTEIN"/>
</dbReference>
<keyword evidence="3" id="KW-1185">Reference proteome</keyword>
<dbReference type="EMBL" id="JAUBDI010000022">
    <property type="protein sequence ID" value="MDW0114798.1"/>
    <property type="molecule type" value="Genomic_DNA"/>
</dbReference>
<dbReference type="PRINTS" id="PR00379">
    <property type="entry name" value="INTEIN"/>
</dbReference>
<dbReference type="InterPro" id="IPR027434">
    <property type="entry name" value="Homing_endonucl"/>
</dbReference>
<dbReference type="SUPFAM" id="SSF55608">
    <property type="entry name" value="Homing endonucleases"/>
    <property type="match status" value="1"/>
</dbReference>
<comment type="caution">
    <text evidence="2">The sequence shown here is derived from an EMBL/GenBank/DDBJ whole genome shotgun (WGS) entry which is preliminary data.</text>
</comment>
<dbReference type="PROSITE" id="PS50819">
    <property type="entry name" value="INTEIN_ENDONUCLEASE"/>
    <property type="match status" value="1"/>
</dbReference>
<dbReference type="Proteomes" id="UP001282284">
    <property type="component" value="Unassembled WGS sequence"/>
</dbReference>
<sequence>MARKRGITDEHIIEMYVSGMSYVEMSSNIGITNRAIRNVLVKHGIERKPIGRPRIYQVNEHFFKTWTHEMAWVLGLFITDGNVQKDLHSISLAQKDETILRKVAAVMGAHPVIRDPIGTRKTPLLIINSKIIKEDLKQLGITSNKSYTVPFPDVPEQYLPAFIRGVIDGDGWVDREGYSLNITTASFKFAMGIMKTIECWNINPFLQTTKSTSSQKNIYRVWVKGKQQVLTLAQIIYLNSDSNHIAYKKSRMFFHSDPNNLKLLGKFQTAQGRIRFRTTISIERLEPVKQLAIKQNVPINRLLERCINQLLNTKENITICKTDRPKDRIHFKTTYQKSLLEELRVLAKSRGLYINDLIEYSLKFLGDRGK</sequence>
<evidence type="ECO:0000259" key="1">
    <source>
        <dbReference type="PROSITE" id="PS50819"/>
    </source>
</evidence>
<organism evidence="2 3">
    <name type="scientific">Sporosarcina saromensis</name>
    <dbReference type="NCBI Taxonomy" id="359365"/>
    <lineage>
        <taxon>Bacteria</taxon>
        <taxon>Bacillati</taxon>
        <taxon>Bacillota</taxon>
        <taxon>Bacilli</taxon>
        <taxon>Bacillales</taxon>
        <taxon>Caryophanaceae</taxon>
        <taxon>Sporosarcina</taxon>
    </lineage>
</organism>
<dbReference type="Gene3D" id="3.10.28.10">
    <property type="entry name" value="Homing endonucleases"/>
    <property type="match status" value="1"/>
</dbReference>
<dbReference type="Pfam" id="PF14528">
    <property type="entry name" value="LAGLIDADG_3"/>
    <property type="match status" value="2"/>
</dbReference>
<reference evidence="2 3" key="1">
    <citation type="submission" date="2023-06" db="EMBL/GenBank/DDBJ databases">
        <title>Sporosarcina sp. nov., isolated from Korean traditional fermented seafood 'Jeotgal'.</title>
        <authorList>
            <person name="Yang A.I."/>
            <person name="Shin N.-R."/>
        </authorList>
    </citation>
    <scope>NUCLEOTIDE SEQUENCE [LARGE SCALE GENOMIC DNA]</scope>
    <source>
        <strain evidence="2 3">KCTC13119</strain>
    </source>
</reference>
<dbReference type="InterPro" id="IPR004042">
    <property type="entry name" value="Intein_endonuc_central"/>
</dbReference>
<keyword evidence="2" id="KW-0378">Hydrolase</keyword>
<feature type="domain" description="DOD-type homing endonuclease" evidence="1">
    <location>
        <begin position="73"/>
        <end position="202"/>
    </location>
</feature>
<evidence type="ECO:0000313" key="2">
    <source>
        <dbReference type="EMBL" id="MDW0114798.1"/>
    </source>
</evidence>
<evidence type="ECO:0000313" key="3">
    <source>
        <dbReference type="Proteomes" id="UP001282284"/>
    </source>
</evidence>
<dbReference type="RefSeq" id="WP_317946106.1">
    <property type="nucleotide sequence ID" value="NZ_JAUBDI010000022.1"/>
</dbReference>
<proteinExistence type="predicted"/>
<keyword evidence="2" id="KW-0255">Endonuclease</keyword>
<gene>
    <name evidence="2" type="ORF">QT711_16500</name>
</gene>
<dbReference type="GO" id="GO:0004519">
    <property type="term" value="F:endonuclease activity"/>
    <property type="evidence" value="ECO:0007669"/>
    <property type="project" value="UniProtKB-KW"/>
</dbReference>
<keyword evidence="2" id="KW-0540">Nuclease</keyword>
<dbReference type="InterPro" id="IPR004860">
    <property type="entry name" value="LAGLIDADG_dom"/>
</dbReference>
<protein>
    <submittedName>
        <fullName evidence="2">LAGLIDADG family homing endonuclease</fullName>
    </submittedName>
</protein>
<name>A0ABU4GCY1_9BACL</name>